<dbReference type="Proteomes" id="UP000603602">
    <property type="component" value="Unassembled WGS sequence"/>
</dbReference>
<dbReference type="GO" id="GO:0005524">
    <property type="term" value="F:ATP binding"/>
    <property type="evidence" value="ECO:0007669"/>
    <property type="project" value="UniProtKB-KW"/>
</dbReference>
<name>A0ABR9BDF4_9RHOO</name>
<sequence>MSDAPPRYRRVLRALDEAREAAREAAAVCADPSRVEPGLLELLVNAIEHGNLGIDHVRKAELLAGGQWEAELARRLDMPAFRERKVVLSAWAMAGGWCFEIADDGAGFDWRPWLAADPARAAAPNGRGIALARSLCFDELYFLPPGNRVRALVFDAATQRA</sequence>
<evidence type="ECO:0000259" key="1">
    <source>
        <dbReference type="Pfam" id="PF13581"/>
    </source>
</evidence>
<proteinExistence type="predicted"/>
<dbReference type="RefSeq" id="WP_187719120.1">
    <property type="nucleotide sequence ID" value="NZ_JACTAH010000002.1"/>
</dbReference>
<keyword evidence="2" id="KW-0067">ATP-binding</keyword>
<gene>
    <name evidence="2" type="ORF">IFO67_15925</name>
</gene>
<dbReference type="InterPro" id="IPR003594">
    <property type="entry name" value="HATPase_dom"/>
</dbReference>
<protein>
    <submittedName>
        <fullName evidence="2">ATP-binding protein</fullName>
    </submittedName>
</protein>
<keyword evidence="3" id="KW-1185">Reference proteome</keyword>
<reference evidence="3" key="1">
    <citation type="submission" date="2023-07" db="EMBL/GenBank/DDBJ databases">
        <title>Thauera sp. CAU 1555 isolated from sand of Yaerae Beach.</title>
        <authorList>
            <person name="Kim W."/>
        </authorList>
    </citation>
    <scope>NUCLEOTIDE SEQUENCE [LARGE SCALE GENOMIC DNA]</scope>
    <source>
        <strain evidence="3">CAU 1555</strain>
    </source>
</reference>
<dbReference type="InterPro" id="IPR036890">
    <property type="entry name" value="HATPase_C_sf"/>
</dbReference>
<evidence type="ECO:0000313" key="3">
    <source>
        <dbReference type="Proteomes" id="UP000603602"/>
    </source>
</evidence>
<dbReference type="Gene3D" id="3.30.565.10">
    <property type="entry name" value="Histidine kinase-like ATPase, C-terminal domain"/>
    <property type="match status" value="1"/>
</dbReference>
<dbReference type="Pfam" id="PF13581">
    <property type="entry name" value="HATPase_c_2"/>
    <property type="match status" value="1"/>
</dbReference>
<comment type="caution">
    <text evidence="2">The sequence shown here is derived from an EMBL/GenBank/DDBJ whole genome shotgun (WGS) entry which is preliminary data.</text>
</comment>
<keyword evidence="2" id="KW-0547">Nucleotide-binding</keyword>
<accession>A0ABR9BDF4</accession>
<dbReference type="EMBL" id="JACYTO010000002">
    <property type="protein sequence ID" value="MBD8504378.1"/>
    <property type="molecule type" value="Genomic_DNA"/>
</dbReference>
<feature type="domain" description="Histidine kinase/HSP90-like ATPase" evidence="1">
    <location>
        <begin position="6"/>
        <end position="150"/>
    </location>
</feature>
<organism evidence="2 3">
    <name type="scientific">Thauera sedimentorum</name>
    <dbReference type="NCBI Taxonomy" id="2767595"/>
    <lineage>
        <taxon>Bacteria</taxon>
        <taxon>Pseudomonadati</taxon>
        <taxon>Pseudomonadota</taxon>
        <taxon>Betaproteobacteria</taxon>
        <taxon>Rhodocyclales</taxon>
        <taxon>Zoogloeaceae</taxon>
        <taxon>Thauera</taxon>
    </lineage>
</organism>
<evidence type="ECO:0000313" key="2">
    <source>
        <dbReference type="EMBL" id="MBD8504378.1"/>
    </source>
</evidence>
<dbReference type="SUPFAM" id="SSF55874">
    <property type="entry name" value="ATPase domain of HSP90 chaperone/DNA topoisomerase II/histidine kinase"/>
    <property type="match status" value="1"/>
</dbReference>